<feature type="region of interest" description="Disordered" evidence="1">
    <location>
        <begin position="130"/>
        <end position="163"/>
    </location>
</feature>
<sequence>SPPNPIKAARPPPPPSAAIILGPASKDRIRWQVDTARHLAHRHIAGPYEIGDYLCDILRGSGQFVKVARRVMGPTGQYYWQHMMLGQRVQPGDGSSLNGRAVALSTGALFALRGRNGHMIHPEWQFSEPTVEQKRRMTREETPRDVNPIHPGLKPGSKDHMWF</sequence>
<evidence type="ECO:0000256" key="1">
    <source>
        <dbReference type="SAM" id="MobiDB-lite"/>
    </source>
</evidence>
<dbReference type="OrthoDB" id="5082440at2759"/>
<accession>A0A8H4U166</accession>
<feature type="compositionally biased region" description="Basic and acidic residues" evidence="1">
    <location>
        <begin position="131"/>
        <end position="144"/>
    </location>
</feature>
<name>A0A8H4U166_9HYPO</name>
<dbReference type="AlphaFoldDB" id="A0A8H4U166"/>
<gene>
    <name evidence="2" type="ORF">FZEAL_10494</name>
</gene>
<protein>
    <submittedName>
        <fullName evidence="2">Uncharacterized protein</fullName>
    </submittedName>
</protein>
<feature type="non-terminal residue" evidence="2">
    <location>
        <position position="1"/>
    </location>
</feature>
<evidence type="ECO:0000313" key="2">
    <source>
        <dbReference type="EMBL" id="KAF4967747.1"/>
    </source>
</evidence>
<proteinExistence type="predicted"/>
<feature type="non-terminal residue" evidence="2">
    <location>
        <position position="163"/>
    </location>
</feature>
<comment type="caution">
    <text evidence="2">The sequence shown here is derived from an EMBL/GenBank/DDBJ whole genome shotgun (WGS) entry which is preliminary data.</text>
</comment>
<keyword evidence="3" id="KW-1185">Reference proteome</keyword>
<dbReference type="EMBL" id="JABEYC010001204">
    <property type="protein sequence ID" value="KAF4967747.1"/>
    <property type="molecule type" value="Genomic_DNA"/>
</dbReference>
<reference evidence="2" key="1">
    <citation type="journal article" date="2020" name="BMC Genomics">
        <title>Correction to: Identification and distribution of gene clusters required for synthesis of sphingolipid metabolism inhibitors in diverse species of the filamentous fungus Fusarium.</title>
        <authorList>
            <person name="Kim H.S."/>
            <person name="Lohmar J.M."/>
            <person name="Busman M."/>
            <person name="Brown D.W."/>
            <person name="Naumann T.A."/>
            <person name="Divon H.H."/>
            <person name="Lysoe E."/>
            <person name="Uhlig S."/>
            <person name="Proctor R.H."/>
        </authorList>
    </citation>
    <scope>NUCLEOTIDE SEQUENCE</scope>
    <source>
        <strain evidence="2">NRRL 22465</strain>
    </source>
</reference>
<dbReference type="Proteomes" id="UP000635477">
    <property type="component" value="Unassembled WGS sequence"/>
</dbReference>
<reference evidence="2" key="2">
    <citation type="submission" date="2020-05" db="EMBL/GenBank/DDBJ databases">
        <authorList>
            <person name="Kim H.-S."/>
            <person name="Proctor R.H."/>
            <person name="Brown D.W."/>
        </authorList>
    </citation>
    <scope>NUCLEOTIDE SEQUENCE</scope>
    <source>
        <strain evidence="2">NRRL 22465</strain>
    </source>
</reference>
<evidence type="ECO:0000313" key="3">
    <source>
        <dbReference type="Proteomes" id="UP000635477"/>
    </source>
</evidence>
<organism evidence="2 3">
    <name type="scientific">Fusarium zealandicum</name>
    <dbReference type="NCBI Taxonomy" id="1053134"/>
    <lineage>
        <taxon>Eukaryota</taxon>
        <taxon>Fungi</taxon>
        <taxon>Dikarya</taxon>
        <taxon>Ascomycota</taxon>
        <taxon>Pezizomycotina</taxon>
        <taxon>Sordariomycetes</taxon>
        <taxon>Hypocreomycetidae</taxon>
        <taxon>Hypocreales</taxon>
        <taxon>Nectriaceae</taxon>
        <taxon>Fusarium</taxon>
        <taxon>Fusarium staphyleae species complex</taxon>
    </lineage>
</organism>